<keyword evidence="2" id="KW-1185">Reference proteome</keyword>
<evidence type="ECO:0000313" key="2">
    <source>
        <dbReference type="Proteomes" id="UP000274199"/>
    </source>
</evidence>
<evidence type="ECO:0000313" key="1">
    <source>
        <dbReference type="EMBL" id="AYP68235.1"/>
    </source>
</evidence>
<dbReference type="EMBL" id="MH884508">
    <property type="protein sequence ID" value="AYP68235.1"/>
    <property type="molecule type" value="Genomic_DNA"/>
</dbReference>
<protein>
    <submittedName>
        <fullName evidence="1">Uncharacterized protein</fullName>
    </submittedName>
</protein>
<name>A0A3G3BVF3_9CAUD</name>
<organism evidence="1 2">
    <name type="scientific">Bacillus phage vB_BcoS-136</name>
    <dbReference type="NCBI Taxonomy" id="2419619"/>
    <lineage>
        <taxon>Viruses</taxon>
        <taxon>Duplodnaviria</taxon>
        <taxon>Heunggongvirae</taxon>
        <taxon>Uroviricota</taxon>
        <taxon>Caudoviricetes</taxon>
        <taxon>Heleneionescovirinae</taxon>
        <taxon>Kenyattavirus</taxon>
        <taxon>Kenyattavirus kv136</taxon>
    </lineage>
</organism>
<reference evidence="1 2" key="1">
    <citation type="submission" date="2018-09" db="EMBL/GenBank/DDBJ databases">
        <title>Comparative Genomic Analysis of Eight Novel Haloalkaliphilic Bacteriophages from Lake Elmenteita, Kenya.</title>
        <authorList>
            <person name="Akhwale J.K."/>
        </authorList>
    </citation>
    <scope>NUCLEOTIDE SEQUENCE [LARGE SCALE GENOMIC DNA]</scope>
</reference>
<sequence>MGAVSVDIYKKEREYENVTLSDENVVKYLILYRSKVDVSFGANTNINIEQAGDMFEFNQELIALYSSLDKTVEQCEFKEKQTKLLELIYEGYTLQDICSMNIGYKRSATYDLFDRMVLKIVKINNENWKRTMTKMGYIK</sequence>
<proteinExistence type="predicted"/>
<accession>A0A3G3BVF3</accession>
<dbReference type="Proteomes" id="UP000274199">
    <property type="component" value="Segment"/>
</dbReference>
<gene>
    <name evidence="1" type="ORF">vBBcoS136_00103</name>
</gene>